<dbReference type="Gene3D" id="3.40.50.1240">
    <property type="entry name" value="Phosphoglycerate mutase-like"/>
    <property type="match status" value="1"/>
</dbReference>
<feature type="compositionally biased region" description="Polar residues" evidence="3">
    <location>
        <begin position="177"/>
        <end position="189"/>
    </location>
</feature>
<feature type="region of interest" description="Disordered" evidence="3">
    <location>
        <begin position="149"/>
        <end position="189"/>
    </location>
</feature>
<dbReference type="InterPro" id="IPR029033">
    <property type="entry name" value="His_PPase_superfam"/>
</dbReference>
<dbReference type="Pfam" id="PF00300">
    <property type="entry name" value="His_Phos_1"/>
    <property type="match status" value="1"/>
</dbReference>
<feature type="compositionally biased region" description="Low complexity" evidence="3">
    <location>
        <begin position="155"/>
        <end position="176"/>
    </location>
</feature>
<evidence type="ECO:0000256" key="3">
    <source>
        <dbReference type="SAM" id="MobiDB-lite"/>
    </source>
</evidence>
<keyword evidence="6" id="KW-1185">Reference proteome</keyword>
<dbReference type="SUPFAM" id="SSF53254">
    <property type="entry name" value="Phosphoglycerate mutase-like"/>
    <property type="match status" value="1"/>
</dbReference>
<dbReference type="Gene3D" id="3.30.420.10">
    <property type="entry name" value="Ribonuclease H-like superfamily/Ribonuclease H"/>
    <property type="match status" value="1"/>
</dbReference>
<organism evidence="5 6">
    <name type="scientific">Corynebacterium suedekumii</name>
    <dbReference type="NCBI Taxonomy" id="3049801"/>
    <lineage>
        <taxon>Bacteria</taxon>
        <taxon>Bacillati</taxon>
        <taxon>Actinomycetota</taxon>
        <taxon>Actinomycetes</taxon>
        <taxon>Mycobacteriales</taxon>
        <taxon>Corynebacteriaceae</taxon>
        <taxon>Corynebacterium</taxon>
    </lineage>
</organism>
<reference evidence="5 6" key="1">
    <citation type="submission" date="2023-05" db="EMBL/GenBank/DDBJ databases">
        <title>Corynebacterium suedekumii sp. nov. and Corynebacterium breve sp. nov. isolated from raw cow's milk.</title>
        <authorList>
            <person name="Baer M.K."/>
            <person name="Mehl L."/>
            <person name="Hellmuth R."/>
            <person name="Marke G."/>
            <person name="Lipski A."/>
        </authorList>
    </citation>
    <scope>NUCLEOTIDE SEQUENCE [LARGE SCALE GENOMIC DNA]</scope>
    <source>
        <strain evidence="5 6">LM112</strain>
    </source>
</reference>
<dbReference type="Pfam" id="PF13456">
    <property type="entry name" value="RVT_3"/>
    <property type="match status" value="1"/>
</dbReference>
<dbReference type="PROSITE" id="PS50879">
    <property type="entry name" value="RNASE_H_1"/>
    <property type="match status" value="1"/>
</dbReference>
<protein>
    <submittedName>
        <fullName evidence="5">Bifunctional RNase H/acid phosphatase</fullName>
    </submittedName>
</protein>
<sequence length="397" mass="42756">MSGKVLIYTDGGSRGNPGIAGSGTVVYSESGEVLREIVYVVGKKATNNVAEYHGMLRGLEAAADLGASVVEVRMDSKLVVEQMSGRWKIKHPAMQELAVQARRLMERFDAVTFTWVPRARNKEADHLSNVAMDAAAQGHAPGIVAEASSVEASLPGATSAEPAEETAAAEPAEDTANGTAGTPSHWTGATATPTRFVLLRHGQTTMNAARQYSGRTDTALTEVGVEQAQAAARLLGERGDIDVIVSSPLARCVQTAEAAGAVLGLEVEVIDDLIELDFGDWEGKTFDQAHEQDPELHDEWITDPAVCPPNGETLEALHRRIRNVRRDLVKRYEGKTILVVSHVTPIKSFLRQALDAGPQVFSRMFLDVASISVVEFYAEGARIGSCVRTFNETSHLR</sequence>
<accession>A0ABY8VMG8</accession>
<evidence type="ECO:0000313" key="6">
    <source>
        <dbReference type="Proteomes" id="UP001238805"/>
    </source>
</evidence>
<dbReference type="PROSITE" id="PS00175">
    <property type="entry name" value="PG_MUTASE"/>
    <property type="match status" value="1"/>
</dbReference>
<dbReference type="CDD" id="cd07067">
    <property type="entry name" value="HP_PGM_like"/>
    <property type="match status" value="1"/>
</dbReference>
<dbReference type="CDD" id="cd09279">
    <property type="entry name" value="RNase_HI_like"/>
    <property type="match status" value="1"/>
</dbReference>
<dbReference type="InterPro" id="IPR012337">
    <property type="entry name" value="RNaseH-like_sf"/>
</dbReference>
<dbReference type="InterPro" id="IPR001345">
    <property type="entry name" value="PG/BPGM_mutase_AS"/>
</dbReference>
<dbReference type="PIRSF" id="PIRSF036922">
    <property type="entry name" value="RNaseH_PGAM"/>
    <property type="match status" value="1"/>
</dbReference>
<proteinExistence type="predicted"/>
<dbReference type="PANTHER" id="PTHR48100">
    <property type="entry name" value="BROAD-SPECIFICITY PHOSPHATASE YOR283W-RELATED"/>
    <property type="match status" value="1"/>
</dbReference>
<dbReference type="PANTHER" id="PTHR48100:SF1">
    <property type="entry name" value="HISTIDINE PHOSPHATASE FAMILY PROTEIN-RELATED"/>
    <property type="match status" value="1"/>
</dbReference>
<keyword evidence="2" id="KW-0413">Isomerase</keyword>
<dbReference type="InterPro" id="IPR014636">
    <property type="entry name" value="RNaseH/PGlycerate_mutase"/>
</dbReference>
<keyword evidence="1" id="KW-0324">Glycolysis</keyword>
<dbReference type="InterPro" id="IPR002156">
    <property type="entry name" value="RNaseH_domain"/>
</dbReference>
<dbReference type="InterPro" id="IPR050275">
    <property type="entry name" value="PGM_Phosphatase"/>
</dbReference>
<dbReference type="SMART" id="SM00855">
    <property type="entry name" value="PGAM"/>
    <property type="match status" value="1"/>
</dbReference>
<dbReference type="InterPro" id="IPR013078">
    <property type="entry name" value="His_Pase_superF_clade-1"/>
</dbReference>
<evidence type="ECO:0000313" key="5">
    <source>
        <dbReference type="EMBL" id="WIM70176.1"/>
    </source>
</evidence>
<evidence type="ECO:0000256" key="1">
    <source>
        <dbReference type="ARBA" id="ARBA00023152"/>
    </source>
</evidence>
<evidence type="ECO:0000259" key="4">
    <source>
        <dbReference type="PROSITE" id="PS50879"/>
    </source>
</evidence>
<name>A0ABY8VMG8_9CORY</name>
<dbReference type="InterPro" id="IPR036397">
    <property type="entry name" value="RNaseH_sf"/>
</dbReference>
<gene>
    <name evidence="5" type="ORF">QP029_13520</name>
</gene>
<dbReference type="RefSeq" id="WP_284874769.1">
    <property type="nucleotide sequence ID" value="NZ_CP126970.1"/>
</dbReference>
<dbReference type="EMBL" id="CP126970">
    <property type="protein sequence ID" value="WIM70176.1"/>
    <property type="molecule type" value="Genomic_DNA"/>
</dbReference>
<feature type="domain" description="RNase H type-1" evidence="4">
    <location>
        <begin position="1"/>
        <end position="141"/>
    </location>
</feature>
<dbReference type="Proteomes" id="UP001238805">
    <property type="component" value="Chromosome"/>
</dbReference>
<dbReference type="SUPFAM" id="SSF53098">
    <property type="entry name" value="Ribonuclease H-like"/>
    <property type="match status" value="1"/>
</dbReference>
<evidence type="ECO:0000256" key="2">
    <source>
        <dbReference type="ARBA" id="ARBA00023235"/>
    </source>
</evidence>
<dbReference type="NCBIfam" id="NF005567">
    <property type="entry name" value="PRK07238.1"/>
    <property type="match status" value="1"/>
</dbReference>